<name>A0A4Y7PT28_9AGAM</name>
<feature type="transmembrane region" description="Helical" evidence="2">
    <location>
        <begin position="353"/>
        <end position="373"/>
    </location>
</feature>
<evidence type="ECO:0000313" key="4">
    <source>
        <dbReference type="Proteomes" id="UP000294933"/>
    </source>
</evidence>
<keyword evidence="2" id="KW-0812">Transmembrane</keyword>
<feature type="compositionally biased region" description="Basic residues" evidence="1">
    <location>
        <begin position="517"/>
        <end position="539"/>
    </location>
</feature>
<feature type="transmembrane region" description="Helical" evidence="2">
    <location>
        <begin position="300"/>
        <end position="333"/>
    </location>
</feature>
<dbReference type="AlphaFoldDB" id="A0A4Y7PT28"/>
<evidence type="ECO:0000256" key="2">
    <source>
        <dbReference type="SAM" id="Phobius"/>
    </source>
</evidence>
<gene>
    <name evidence="3" type="ORF">BD410DRAFT_793250</name>
</gene>
<evidence type="ECO:0000256" key="1">
    <source>
        <dbReference type="SAM" id="MobiDB-lite"/>
    </source>
</evidence>
<proteinExistence type="predicted"/>
<feature type="region of interest" description="Disordered" evidence="1">
    <location>
        <begin position="452"/>
        <end position="539"/>
    </location>
</feature>
<evidence type="ECO:0000313" key="3">
    <source>
        <dbReference type="EMBL" id="TDL18534.1"/>
    </source>
</evidence>
<dbReference type="STRING" id="50990.A0A4Y7PT28"/>
<keyword evidence="2" id="KW-1133">Transmembrane helix</keyword>
<dbReference type="EMBL" id="ML170207">
    <property type="protein sequence ID" value="TDL18534.1"/>
    <property type="molecule type" value="Genomic_DNA"/>
</dbReference>
<feature type="compositionally biased region" description="Basic residues" evidence="1">
    <location>
        <begin position="480"/>
        <end position="510"/>
    </location>
</feature>
<feature type="transmembrane region" description="Helical" evidence="2">
    <location>
        <begin position="255"/>
        <end position="279"/>
    </location>
</feature>
<dbReference type="OrthoDB" id="3062801at2759"/>
<feature type="compositionally biased region" description="Polar residues" evidence="1">
    <location>
        <begin position="39"/>
        <end position="72"/>
    </location>
</feature>
<feature type="transmembrane region" description="Helical" evidence="2">
    <location>
        <begin position="225"/>
        <end position="243"/>
    </location>
</feature>
<dbReference type="VEuPathDB" id="FungiDB:BD410DRAFT_793250"/>
<sequence>MDASVSPNGGEEPSMRGAPIPAPATNGSEQTHAADRHSSQPYTPQPENGHRISTPQVQSTNNAPQVNTSSVPQCLLWPDGRYTWAQTRTVQVMANGPLNRPNTGTVQPALLMQPEPPQIQVVNGPAPYPGPFNYPEPPIMVSTLPPYGKRNAYSERGLMFQAVEQVARQLYTLLLLRIPPIYFSRIFKLFDRPEGPGTYGYEDKRYIPEDRWGPFVHAIIKEWETLNIVSVLALSAILTFLQLDGVTESAVIRTATLLSLIAAIWSLMFGCIYILRFGTMHTEEKARRWSKETRATKTNIFWNVWIMLAMPAVWLAWSIVAFCVAILAFIWTTGSAADNPTPPSRHATLGPRIAMSVFFALGLVYLIFVLHTFHMYADDNQWTVAGPNIPSGTHYGARTHYGPSQYHAQSHFNGGDQYQYYEDASRYYGGYTGYGSYGYPVPAPVAQPPVVVVERSRSRSPRSRRARTRTPVPIILAPRSRSRIRRRRRSPSRSPSRRRRYSRSRSHSRSRKETRFRSRSSHHSRGRTRRRNRTRSNSR</sequence>
<dbReference type="Proteomes" id="UP000294933">
    <property type="component" value="Unassembled WGS sequence"/>
</dbReference>
<feature type="region of interest" description="Disordered" evidence="1">
    <location>
        <begin position="1"/>
        <end position="72"/>
    </location>
</feature>
<feature type="compositionally biased region" description="Basic residues" evidence="1">
    <location>
        <begin position="458"/>
        <end position="468"/>
    </location>
</feature>
<accession>A0A4Y7PT28</accession>
<reference evidence="3 4" key="1">
    <citation type="submission" date="2018-06" db="EMBL/GenBank/DDBJ databases">
        <title>A transcriptomic atlas of mushroom development highlights an independent origin of complex multicellularity.</title>
        <authorList>
            <consortium name="DOE Joint Genome Institute"/>
            <person name="Krizsan K."/>
            <person name="Almasi E."/>
            <person name="Merenyi Z."/>
            <person name="Sahu N."/>
            <person name="Viragh M."/>
            <person name="Koszo T."/>
            <person name="Mondo S."/>
            <person name="Kiss B."/>
            <person name="Balint B."/>
            <person name="Kues U."/>
            <person name="Barry K."/>
            <person name="Hegedus J.C."/>
            <person name="Henrissat B."/>
            <person name="Johnson J."/>
            <person name="Lipzen A."/>
            <person name="Ohm R."/>
            <person name="Nagy I."/>
            <person name="Pangilinan J."/>
            <person name="Yan J."/>
            <person name="Xiong Y."/>
            <person name="Grigoriev I.V."/>
            <person name="Hibbett D.S."/>
            <person name="Nagy L.G."/>
        </authorList>
    </citation>
    <scope>NUCLEOTIDE SEQUENCE [LARGE SCALE GENOMIC DNA]</scope>
    <source>
        <strain evidence="3 4">SZMC22713</strain>
    </source>
</reference>
<protein>
    <submittedName>
        <fullName evidence="3">Uncharacterized protein</fullName>
    </submittedName>
</protein>
<keyword evidence="4" id="KW-1185">Reference proteome</keyword>
<organism evidence="3 4">
    <name type="scientific">Rickenella mellea</name>
    <dbReference type="NCBI Taxonomy" id="50990"/>
    <lineage>
        <taxon>Eukaryota</taxon>
        <taxon>Fungi</taxon>
        <taxon>Dikarya</taxon>
        <taxon>Basidiomycota</taxon>
        <taxon>Agaricomycotina</taxon>
        <taxon>Agaricomycetes</taxon>
        <taxon>Hymenochaetales</taxon>
        <taxon>Rickenellaceae</taxon>
        <taxon>Rickenella</taxon>
    </lineage>
</organism>
<keyword evidence="2" id="KW-0472">Membrane</keyword>